<dbReference type="OrthoDB" id="6499973at2759"/>
<reference evidence="5 6" key="1">
    <citation type="journal article" date="2016" name="Mol. Biol. Evol.">
        <title>Comparative Genomics of Early-Diverging Mushroom-Forming Fungi Provides Insights into the Origins of Lignocellulose Decay Capabilities.</title>
        <authorList>
            <person name="Nagy L.G."/>
            <person name="Riley R."/>
            <person name="Tritt A."/>
            <person name="Adam C."/>
            <person name="Daum C."/>
            <person name="Floudas D."/>
            <person name="Sun H."/>
            <person name="Yadav J.S."/>
            <person name="Pangilinan J."/>
            <person name="Larsson K.H."/>
            <person name="Matsuura K."/>
            <person name="Barry K."/>
            <person name="Labutti K."/>
            <person name="Kuo R."/>
            <person name="Ohm R.A."/>
            <person name="Bhattacharya S.S."/>
            <person name="Shirouzu T."/>
            <person name="Yoshinaga Y."/>
            <person name="Martin F.M."/>
            <person name="Grigoriev I.V."/>
            <person name="Hibbett D.S."/>
        </authorList>
    </citation>
    <scope>NUCLEOTIDE SEQUENCE [LARGE SCALE GENOMIC DNA]</scope>
    <source>
        <strain evidence="5 6">HHB10207 ss-3</strain>
    </source>
</reference>
<dbReference type="InterPro" id="IPR050327">
    <property type="entry name" value="Proton-linked_MCT"/>
</dbReference>
<keyword evidence="4" id="KW-1133">Transmembrane helix</keyword>
<dbReference type="SUPFAM" id="SSF103473">
    <property type="entry name" value="MFS general substrate transporter"/>
    <property type="match status" value="1"/>
</dbReference>
<keyword evidence="4" id="KW-0812">Transmembrane</keyword>
<dbReference type="PANTHER" id="PTHR11360:SF234">
    <property type="entry name" value="MFS-TYPE TRANSPORTER DBAD-RELATED"/>
    <property type="match status" value="1"/>
</dbReference>
<protein>
    <submittedName>
        <fullName evidence="5">MFS general substrate transporter</fullName>
    </submittedName>
</protein>
<organism evidence="5 6">
    <name type="scientific">Sistotremastrum suecicum HHB10207 ss-3</name>
    <dbReference type="NCBI Taxonomy" id="1314776"/>
    <lineage>
        <taxon>Eukaryota</taxon>
        <taxon>Fungi</taxon>
        <taxon>Dikarya</taxon>
        <taxon>Basidiomycota</taxon>
        <taxon>Agaricomycotina</taxon>
        <taxon>Agaricomycetes</taxon>
        <taxon>Sistotremastrales</taxon>
        <taxon>Sistotremastraceae</taxon>
        <taxon>Sistotremastrum</taxon>
    </lineage>
</organism>
<feature type="transmembrane region" description="Helical" evidence="4">
    <location>
        <begin position="176"/>
        <end position="205"/>
    </location>
</feature>
<gene>
    <name evidence="5" type="ORF">SISSUDRAFT_1066237</name>
</gene>
<name>A0A165YJ10_9AGAM</name>
<accession>A0A165YJ10</accession>
<dbReference type="PANTHER" id="PTHR11360">
    <property type="entry name" value="MONOCARBOXYLATE TRANSPORTER"/>
    <property type="match status" value="1"/>
</dbReference>
<feature type="transmembrane region" description="Helical" evidence="4">
    <location>
        <begin position="416"/>
        <end position="440"/>
    </location>
</feature>
<evidence type="ECO:0000256" key="4">
    <source>
        <dbReference type="SAM" id="Phobius"/>
    </source>
</evidence>
<feature type="region of interest" description="Disordered" evidence="3">
    <location>
        <begin position="1"/>
        <end position="25"/>
    </location>
</feature>
<feature type="transmembrane region" description="Helical" evidence="4">
    <location>
        <begin position="247"/>
        <end position="265"/>
    </location>
</feature>
<dbReference type="GO" id="GO:0016020">
    <property type="term" value="C:membrane"/>
    <property type="evidence" value="ECO:0007669"/>
    <property type="project" value="UniProtKB-SubCell"/>
</dbReference>
<evidence type="ECO:0000256" key="1">
    <source>
        <dbReference type="ARBA" id="ARBA00004141"/>
    </source>
</evidence>
<feature type="transmembrane region" description="Helical" evidence="4">
    <location>
        <begin position="452"/>
        <end position="473"/>
    </location>
</feature>
<evidence type="ECO:0000313" key="6">
    <source>
        <dbReference type="Proteomes" id="UP000076798"/>
    </source>
</evidence>
<comment type="similarity">
    <text evidence="2">Belongs to the major facilitator superfamily. Monocarboxylate porter (TC 2.A.1.13) family.</text>
</comment>
<feature type="transmembrane region" description="Helical" evidence="4">
    <location>
        <begin position="122"/>
        <end position="140"/>
    </location>
</feature>
<feature type="transmembrane region" description="Helical" evidence="4">
    <location>
        <begin position="83"/>
        <end position="102"/>
    </location>
</feature>
<feature type="transmembrane region" description="Helical" evidence="4">
    <location>
        <begin position="212"/>
        <end position="232"/>
    </location>
</feature>
<feature type="transmembrane region" description="Helical" evidence="4">
    <location>
        <begin position="326"/>
        <end position="344"/>
    </location>
</feature>
<dbReference type="Proteomes" id="UP000076798">
    <property type="component" value="Unassembled WGS sequence"/>
</dbReference>
<comment type="subcellular location">
    <subcellularLocation>
        <location evidence="1">Membrane</location>
        <topology evidence="1">Multi-pass membrane protein</topology>
    </subcellularLocation>
</comment>
<dbReference type="Pfam" id="PF07690">
    <property type="entry name" value="MFS_1"/>
    <property type="match status" value="1"/>
</dbReference>
<feature type="transmembrane region" description="Helical" evidence="4">
    <location>
        <begin position="382"/>
        <end position="404"/>
    </location>
</feature>
<feature type="transmembrane region" description="Helical" evidence="4">
    <location>
        <begin position="356"/>
        <end position="376"/>
    </location>
</feature>
<evidence type="ECO:0000256" key="3">
    <source>
        <dbReference type="SAM" id="MobiDB-lite"/>
    </source>
</evidence>
<evidence type="ECO:0000313" key="5">
    <source>
        <dbReference type="EMBL" id="KZT33301.1"/>
    </source>
</evidence>
<feature type="transmembrane region" description="Helical" evidence="4">
    <location>
        <begin position="292"/>
        <end position="314"/>
    </location>
</feature>
<dbReference type="InterPro" id="IPR011701">
    <property type="entry name" value="MFS"/>
</dbReference>
<keyword evidence="4" id="KW-0472">Membrane</keyword>
<evidence type="ECO:0000256" key="2">
    <source>
        <dbReference type="ARBA" id="ARBA00006727"/>
    </source>
</evidence>
<proteinExistence type="inferred from homology"/>
<dbReference type="GO" id="GO:0022857">
    <property type="term" value="F:transmembrane transporter activity"/>
    <property type="evidence" value="ECO:0007669"/>
    <property type="project" value="InterPro"/>
</dbReference>
<feature type="transmembrane region" description="Helical" evidence="4">
    <location>
        <begin position="152"/>
        <end position="170"/>
    </location>
</feature>
<dbReference type="Gene3D" id="1.20.1250.20">
    <property type="entry name" value="MFS general substrate transporter like domains"/>
    <property type="match status" value="2"/>
</dbReference>
<sequence length="519" mass="55848">MSHESSRVTPIAMATDSGNDESLTELHSDNHSVSQTDVVLDADVTRTQSLPNSDKYSAGTVDVEKAVQLELHPEVAEGGWRSWLVVFGAFLVQAATLGHITAFGVYEAYYKEIRLSQTSPSAISWIGSTQFGLMFGLSLVTGPLVDAGRFQLLLYGSTILYATCEFTLSLTKPEKFYQVFLAQGLGMGIAMALSYTPSVIVLGYYFRTQKRALAMGIATCGVAAGGIVQPIMLNNLVSHGVSFANTVRYNAAVNTAMLLIASLIMRDPRSKADLTIKKAKVNIGAFFRDVRYVLLVVGGFGVSYALFFPAVYIQLFSFTKGLPQTFSFYSLSILNGASLMGRAIPGVIADRYTGPIPMIIAMACGVSVTIFGFLGIRDQSVGGVTAVAIVFGFFSGGFSSLLAPTFASTTKNEGEIGARIGIAVALGGAIPCLISPPINGALLTNEYHWNRPVYLCAAFTVTGTILMLIERAIHYSWFRRTKRQGAVRSFSPTENSSEMSAKMALEEEADVKIDIANRT</sequence>
<dbReference type="EMBL" id="KV428250">
    <property type="protein sequence ID" value="KZT33301.1"/>
    <property type="molecule type" value="Genomic_DNA"/>
</dbReference>
<dbReference type="InterPro" id="IPR036259">
    <property type="entry name" value="MFS_trans_sf"/>
</dbReference>
<keyword evidence="6" id="KW-1185">Reference proteome</keyword>
<dbReference type="AlphaFoldDB" id="A0A165YJ10"/>